<accession>A0A1A9W3T6</accession>
<dbReference type="AlphaFoldDB" id="A0A1A9W3T6"/>
<keyword evidence="1" id="KW-0812">Transmembrane</keyword>
<protein>
    <submittedName>
        <fullName evidence="2">Uncharacterized protein</fullName>
    </submittedName>
</protein>
<keyword evidence="1" id="KW-1133">Transmembrane helix</keyword>
<organism evidence="2 3">
    <name type="scientific">Glossina brevipalpis</name>
    <dbReference type="NCBI Taxonomy" id="37001"/>
    <lineage>
        <taxon>Eukaryota</taxon>
        <taxon>Metazoa</taxon>
        <taxon>Ecdysozoa</taxon>
        <taxon>Arthropoda</taxon>
        <taxon>Hexapoda</taxon>
        <taxon>Insecta</taxon>
        <taxon>Pterygota</taxon>
        <taxon>Neoptera</taxon>
        <taxon>Endopterygota</taxon>
        <taxon>Diptera</taxon>
        <taxon>Brachycera</taxon>
        <taxon>Muscomorpha</taxon>
        <taxon>Hippoboscoidea</taxon>
        <taxon>Glossinidae</taxon>
        <taxon>Glossina</taxon>
    </lineage>
</organism>
<proteinExistence type="predicted"/>
<dbReference type="EnsemblMetazoa" id="GBRI005372-RA">
    <property type="protein sequence ID" value="GBRI005372-PA"/>
    <property type="gene ID" value="GBRI005372"/>
</dbReference>
<evidence type="ECO:0000256" key="1">
    <source>
        <dbReference type="SAM" id="Phobius"/>
    </source>
</evidence>
<dbReference type="VEuPathDB" id="VectorBase:GBRI005372"/>
<evidence type="ECO:0000313" key="2">
    <source>
        <dbReference type="EnsemblMetazoa" id="GBRI005372-PA"/>
    </source>
</evidence>
<evidence type="ECO:0000313" key="3">
    <source>
        <dbReference type="Proteomes" id="UP000091820"/>
    </source>
</evidence>
<sequence length="172" mass="19426">MKNLDNNGNSVLHYAAGTTKEILNHLTAKNITLEASSCNPKEGHINSEIGGGKTIHAIIEFSSKAAYKTFLCNFEPKNYQGQMNICFQESILAGIRKSYQTHVGNKDVQWTCSSWLFLGLRMKKFILLMAFSERFIILIGLLIHKIGVLQTYEKTTSYYSLLTELKKSLRKA</sequence>
<reference evidence="2" key="2">
    <citation type="submission" date="2020-05" db="UniProtKB">
        <authorList>
            <consortium name="EnsemblMetazoa"/>
        </authorList>
    </citation>
    <scope>IDENTIFICATION</scope>
    <source>
        <strain evidence="2">IAEA</strain>
    </source>
</reference>
<keyword evidence="1" id="KW-0472">Membrane</keyword>
<feature type="transmembrane region" description="Helical" evidence="1">
    <location>
        <begin position="125"/>
        <end position="143"/>
    </location>
</feature>
<reference evidence="3" key="1">
    <citation type="submission" date="2014-03" db="EMBL/GenBank/DDBJ databases">
        <authorList>
            <person name="Aksoy S."/>
            <person name="Warren W."/>
            <person name="Wilson R.K."/>
        </authorList>
    </citation>
    <scope>NUCLEOTIDE SEQUENCE [LARGE SCALE GENOMIC DNA]</scope>
    <source>
        <strain evidence="3">IAEA</strain>
    </source>
</reference>
<dbReference type="Proteomes" id="UP000091820">
    <property type="component" value="Unassembled WGS sequence"/>
</dbReference>
<keyword evidence="3" id="KW-1185">Reference proteome</keyword>
<name>A0A1A9W3T6_9MUSC</name>